<feature type="transmembrane region" description="Helical" evidence="2">
    <location>
        <begin position="123"/>
        <end position="143"/>
    </location>
</feature>
<keyword evidence="5" id="KW-1185">Reference proteome</keyword>
<evidence type="ECO:0000313" key="3">
    <source>
        <dbReference type="EMBL" id="KAF8461476.1"/>
    </source>
</evidence>
<feature type="compositionally biased region" description="Low complexity" evidence="1">
    <location>
        <begin position="67"/>
        <end position="84"/>
    </location>
</feature>
<keyword evidence="2" id="KW-0472">Membrane</keyword>
<reference evidence="4" key="1">
    <citation type="submission" date="2019-10" db="EMBL/GenBank/DDBJ databases">
        <authorList>
            <consortium name="DOE Joint Genome Institute"/>
            <person name="Kuo A."/>
            <person name="Miyauchi S."/>
            <person name="Kiss E."/>
            <person name="Drula E."/>
            <person name="Kohler A."/>
            <person name="Sanchez-Garcia M."/>
            <person name="Andreopoulos B."/>
            <person name="Barry K.W."/>
            <person name="Bonito G."/>
            <person name="Buee M."/>
            <person name="Carver A."/>
            <person name="Chen C."/>
            <person name="Cichocki N."/>
            <person name="Clum A."/>
            <person name="Culley D."/>
            <person name="Crous P.W."/>
            <person name="Fauchery L."/>
            <person name="Girlanda M."/>
            <person name="Hayes R."/>
            <person name="Keri Z."/>
            <person name="LaButti K."/>
            <person name="Lipzen A."/>
            <person name="Lombard V."/>
            <person name="Magnuson J."/>
            <person name="Maillard F."/>
            <person name="Morin E."/>
            <person name="Murat C."/>
            <person name="Nolan M."/>
            <person name="Ohm R."/>
            <person name="Pangilinan J."/>
            <person name="Pereira M."/>
            <person name="Perotto S."/>
            <person name="Peter M."/>
            <person name="Riley R."/>
            <person name="Sitrit Y."/>
            <person name="Stielow B."/>
            <person name="Szollosi G."/>
            <person name="Zifcakova L."/>
            <person name="Stursova M."/>
            <person name="Spatafora J.W."/>
            <person name="Tedersoo L."/>
            <person name="Vaario L.-M."/>
            <person name="Yamada A."/>
            <person name="Yan M."/>
            <person name="Wang P."/>
            <person name="Xu J."/>
            <person name="Bruns T."/>
            <person name="Baldrian P."/>
            <person name="Vilgalys R."/>
            <person name="Henrissat B."/>
            <person name="Grigoriev I.V."/>
            <person name="Hibbett D."/>
            <person name="Nagy L.G."/>
            <person name="Martin F.M."/>
        </authorList>
    </citation>
    <scope>NUCLEOTIDE SEQUENCE</scope>
    <source>
        <strain evidence="4">Prilba</strain>
    </source>
</reference>
<evidence type="ECO:0000313" key="4">
    <source>
        <dbReference type="EMBL" id="KAF8479577.1"/>
    </source>
</evidence>
<evidence type="ECO:0000256" key="1">
    <source>
        <dbReference type="SAM" id="MobiDB-lite"/>
    </source>
</evidence>
<feature type="region of interest" description="Disordered" evidence="1">
    <location>
        <begin position="56"/>
        <end position="88"/>
    </location>
</feature>
<name>A0A9P5MVA5_9AGAM</name>
<keyword evidence="2" id="KW-0812">Transmembrane</keyword>
<reference evidence="4" key="2">
    <citation type="journal article" date="2020" name="Nat. Commun.">
        <title>Large-scale genome sequencing of mycorrhizal fungi provides insights into the early evolution of symbiotic traits.</title>
        <authorList>
            <person name="Miyauchi S."/>
            <person name="Kiss E."/>
            <person name="Kuo A."/>
            <person name="Drula E."/>
            <person name="Kohler A."/>
            <person name="Sanchez-Garcia M."/>
            <person name="Morin E."/>
            <person name="Andreopoulos B."/>
            <person name="Barry K.W."/>
            <person name="Bonito G."/>
            <person name="Buee M."/>
            <person name="Carver A."/>
            <person name="Chen C."/>
            <person name="Cichocki N."/>
            <person name="Clum A."/>
            <person name="Culley D."/>
            <person name="Crous P.W."/>
            <person name="Fauchery L."/>
            <person name="Girlanda M."/>
            <person name="Hayes R.D."/>
            <person name="Keri Z."/>
            <person name="LaButti K."/>
            <person name="Lipzen A."/>
            <person name="Lombard V."/>
            <person name="Magnuson J."/>
            <person name="Maillard F."/>
            <person name="Murat C."/>
            <person name="Nolan M."/>
            <person name="Ohm R.A."/>
            <person name="Pangilinan J."/>
            <person name="Pereira M.F."/>
            <person name="Perotto S."/>
            <person name="Peter M."/>
            <person name="Pfister S."/>
            <person name="Riley R."/>
            <person name="Sitrit Y."/>
            <person name="Stielow J.B."/>
            <person name="Szollosi G."/>
            <person name="Zifcakova L."/>
            <person name="Stursova M."/>
            <person name="Spatafora J.W."/>
            <person name="Tedersoo L."/>
            <person name="Vaario L.M."/>
            <person name="Yamada A."/>
            <person name="Yan M."/>
            <person name="Wang P."/>
            <person name="Xu J."/>
            <person name="Bruns T."/>
            <person name="Baldrian P."/>
            <person name="Vilgalys R."/>
            <person name="Dunand C."/>
            <person name="Henrissat B."/>
            <person name="Grigoriev I.V."/>
            <person name="Hibbett D."/>
            <person name="Nagy L.G."/>
            <person name="Martin F.M."/>
        </authorList>
    </citation>
    <scope>NUCLEOTIDE SEQUENCE</scope>
    <source>
        <strain evidence="4">Prilba</strain>
    </source>
</reference>
<organism evidence="4 5">
    <name type="scientific">Russula ochroleuca</name>
    <dbReference type="NCBI Taxonomy" id="152965"/>
    <lineage>
        <taxon>Eukaryota</taxon>
        <taxon>Fungi</taxon>
        <taxon>Dikarya</taxon>
        <taxon>Basidiomycota</taxon>
        <taxon>Agaricomycotina</taxon>
        <taxon>Agaricomycetes</taxon>
        <taxon>Russulales</taxon>
        <taxon>Russulaceae</taxon>
        <taxon>Russula</taxon>
    </lineage>
</organism>
<protein>
    <submittedName>
        <fullName evidence="4">Uncharacterized protein</fullName>
    </submittedName>
</protein>
<evidence type="ECO:0000313" key="5">
    <source>
        <dbReference type="Proteomes" id="UP000759537"/>
    </source>
</evidence>
<keyword evidence="2" id="KW-1133">Transmembrane helix</keyword>
<dbReference type="EMBL" id="WHVB01000009">
    <property type="protein sequence ID" value="KAF8479577.1"/>
    <property type="molecule type" value="Genomic_DNA"/>
</dbReference>
<gene>
    <name evidence="4" type="ORF">DFH94DRAFT_744550</name>
    <name evidence="3" type="ORF">DFH94DRAFT_789521</name>
</gene>
<dbReference type="AlphaFoldDB" id="A0A9P5MVA5"/>
<dbReference type="Proteomes" id="UP000759537">
    <property type="component" value="Unassembled WGS sequence"/>
</dbReference>
<sequence length="153" mass="16859">MHLALLNSFVSSEQINAIKTHLELIFRAGALRHPRSGAHNAALHRPARRRRSVFPLPQSGLPGAWHTSPGTSSSGSSPSNSGSSLWRPPTMPGGLLKELRKERKKLAIVTHCGYQHRPNLLKFVFLLMVLIPFFLLNILLLHGCLGSCPAFRS</sequence>
<evidence type="ECO:0000256" key="2">
    <source>
        <dbReference type="SAM" id="Phobius"/>
    </source>
</evidence>
<comment type="caution">
    <text evidence="4">The sequence shown here is derived from an EMBL/GenBank/DDBJ whole genome shotgun (WGS) entry which is preliminary data.</text>
</comment>
<proteinExistence type="predicted"/>
<accession>A0A9P5MVA5</accession>
<dbReference type="EMBL" id="WHVB01000126">
    <property type="protein sequence ID" value="KAF8461476.1"/>
    <property type="molecule type" value="Genomic_DNA"/>
</dbReference>